<dbReference type="Pfam" id="PF25106">
    <property type="entry name" value="VWA_4"/>
    <property type="match status" value="1"/>
</dbReference>
<dbReference type="EnsemblMetazoa" id="XM_028662031.1">
    <property type="protein sequence ID" value="XP_028517832.1"/>
    <property type="gene ID" value="LOC110248554"/>
</dbReference>
<evidence type="ECO:0000259" key="4">
    <source>
        <dbReference type="Pfam" id="PF25106"/>
    </source>
</evidence>
<dbReference type="OrthoDB" id="5985519at2759"/>
<evidence type="ECO:0000313" key="6">
    <source>
        <dbReference type="Proteomes" id="UP000887567"/>
    </source>
</evidence>
<dbReference type="RefSeq" id="XP_028517832.1">
    <property type="nucleotide sequence ID" value="XM_028662031.1"/>
</dbReference>
<dbReference type="AlphaFoldDB" id="A0A913YTI3"/>
<dbReference type="Gene3D" id="3.40.50.410">
    <property type="entry name" value="von Willebrand factor, type A domain"/>
    <property type="match status" value="1"/>
</dbReference>
<dbReference type="CDD" id="cd00198">
    <property type="entry name" value="vWFA"/>
    <property type="match status" value="1"/>
</dbReference>
<keyword evidence="3" id="KW-0732">Signal</keyword>
<dbReference type="InterPro" id="IPR056861">
    <property type="entry name" value="HMCN1-like_VWA"/>
</dbReference>
<reference evidence="5" key="1">
    <citation type="submission" date="2022-11" db="UniProtKB">
        <authorList>
            <consortium name="EnsemblMetazoa"/>
        </authorList>
    </citation>
    <scope>IDENTIFICATION</scope>
</reference>
<dbReference type="PANTHER" id="PTHR14905:SF7">
    <property type="entry name" value="VON WILLEBRAND FACTOR A DOMAIN-CONTAINING PROTEIN 7"/>
    <property type="match status" value="1"/>
</dbReference>
<evidence type="ECO:0000256" key="3">
    <source>
        <dbReference type="ARBA" id="ARBA00022729"/>
    </source>
</evidence>
<protein>
    <recommendedName>
        <fullName evidence="4">Hemicentin-1-like von Willebrand factor A domain-containing protein</fullName>
    </recommendedName>
</protein>
<comment type="subcellular location">
    <subcellularLocation>
        <location evidence="1">Secreted</location>
    </subcellularLocation>
</comment>
<keyword evidence="6" id="KW-1185">Reference proteome</keyword>
<dbReference type="PANTHER" id="PTHR14905">
    <property type="entry name" value="NG37"/>
    <property type="match status" value="1"/>
</dbReference>
<proteinExistence type="predicted"/>
<name>A0A913YTI3_EXADI</name>
<dbReference type="InterPro" id="IPR052577">
    <property type="entry name" value="VWA7"/>
</dbReference>
<keyword evidence="2" id="KW-0964">Secreted</keyword>
<evidence type="ECO:0000313" key="5">
    <source>
        <dbReference type="EnsemblMetazoa" id="XP_028517832.1"/>
    </source>
</evidence>
<dbReference type="GeneID" id="110248554"/>
<evidence type="ECO:0000256" key="1">
    <source>
        <dbReference type="ARBA" id="ARBA00004613"/>
    </source>
</evidence>
<sequence length="389" mass="44227">MEAMNSVGSKPNASDLSDYFIIRKISRLLRANENSSRKSKNARTFLGILLARQKTCDYAEISKELKEEIGNEGFKRLLNVDGKVTLTFVIDISGSMKLVIPKVKQIALSIAEYKSIKHVDYVLSTFSDDSKGTKLLGNVQNFDNLENFIEALDDMLSVRDYFKEKTGDCPEPAYAGIIKAITVGSPQRGSPMYVFTDAPPKPFGEFTEDNAIYHAQKNKIPITFFVSNSYCSRRARHYYRNITEATGGLAFGFRIRWSTRKLKRMIKGSLDGTSIIASKRSKRRQKSKRGIRIDAKSFYIDDIAHEGTIEVEAKGTMIHLFNPIGRQILPERKSRKRLSWTILRPLRGKWTFISTARSLKFGVKSQSQLDITLDWKFMRKGSIIDHPII</sequence>
<dbReference type="SUPFAM" id="SSF53300">
    <property type="entry name" value="vWA-like"/>
    <property type="match status" value="1"/>
</dbReference>
<organism evidence="5 6">
    <name type="scientific">Exaiptasia diaphana</name>
    <name type="common">Tropical sea anemone</name>
    <name type="synonym">Aiptasia pulchella</name>
    <dbReference type="NCBI Taxonomy" id="2652724"/>
    <lineage>
        <taxon>Eukaryota</taxon>
        <taxon>Metazoa</taxon>
        <taxon>Cnidaria</taxon>
        <taxon>Anthozoa</taxon>
        <taxon>Hexacorallia</taxon>
        <taxon>Actiniaria</taxon>
        <taxon>Aiptasiidae</taxon>
        <taxon>Exaiptasia</taxon>
    </lineage>
</organism>
<dbReference type="KEGG" id="epa:110248554"/>
<dbReference type="InterPro" id="IPR036465">
    <property type="entry name" value="vWFA_dom_sf"/>
</dbReference>
<accession>A0A913YTI3</accession>
<feature type="domain" description="Hemicentin-1-like von Willebrand factor A" evidence="4">
    <location>
        <begin position="86"/>
        <end position="251"/>
    </location>
</feature>
<evidence type="ECO:0000256" key="2">
    <source>
        <dbReference type="ARBA" id="ARBA00022525"/>
    </source>
</evidence>
<dbReference type="Proteomes" id="UP000887567">
    <property type="component" value="Unplaced"/>
</dbReference>